<protein>
    <submittedName>
        <fullName evidence="7">GMC family oxidoreductase</fullName>
    </submittedName>
</protein>
<evidence type="ECO:0000256" key="4">
    <source>
        <dbReference type="ARBA" id="ARBA00022827"/>
    </source>
</evidence>
<evidence type="ECO:0000256" key="5">
    <source>
        <dbReference type="ARBA" id="ARBA00023002"/>
    </source>
</evidence>
<dbReference type="GO" id="GO:0016614">
    <property type="term" value="F:oxidoreductase activity, acting on CH-OH group of donors"/>
    <property type="evidence" value="ECO:0007669"/>
    <property type="project" value="InterPro"/>
</dbReference>
<evidence type="ECO:0000313" key="8">
    <source>
        <dbReference type="Proteomes" id="UP000676409"/>
    </source>
</evidence>
<dbReference type="Gene3D" id="3.50.50.60">
    <property type="entry name" value="FAD/NAD(P)-binding domain"/>
    <property type="match status" value="2"/>
</dbReference>
<evidence type="ECO:0000256" key="2">
    <source>
        <dbReference type="ARBA" id="ARBA00010790"/>
    </source>
</evidence>
<dbReference type="AlphaFoldDB" id="A0A975IT45"/>
<dbReference type="PRINTS" id="PR00420">
    <property type="entry name" value="RNGMNOXGNASE"/>
</dbReference>
<dbReference type="PANTHER" id="PTHR42784:SF1">
    <property type="entry name" value="PYRANOSE 2-OXIDASE"/>
    <property type="match status" value="1"/>
</dbReference>
<dbReference type="InterPro" id="IPR051473">
    <property type="entry name" value="P2Ox-like"/>
</dbReference>
<feature type="domain" description="Glucose-methanol-choline oxidoreductase C-terminal" evidence="6">
    <location>
        <begin position="411"/>
        <end position="535"/>
    </location>
</feature>
<evidence type="ECO:0000259" key="6">
    <source>
        <dbReference type="Pfam" id="PF05199"/>
    </source>
</evidence>
<keyword evidence="5" id="KW-0560">Oxidoreductase</keyword>
<comment type="cofactor">
    <cofactor evidence="1">
        <name>FAD</name>
        <dbReference type="ChEBI" id="CHEBI:57692"/>
    </cofactor>
</comment>
<organism evidence="7 8">
    <name type="scientific">Phenylobacterium montanum</name>
    <dbReference type="NCBI Taxonomy" id="2823693"/>
    <lineage>
        <taxon>Bacteria</taxon>
        <taxon>Pseudomonadati</taxon>
        <taxon>Pseudomonadota</taxon>
        <taxon>Alphaproteobacteria</taxon>
        <taxon>Caulobacterales</taxon>
        <taxon>Caulobacteraceae</taxon>
        <taxon>Phenylobacterium</taxon>
    </lineage>
</organism>
<comment type="similarity">
    <text evidence="2">Belongs to the GMC oxidoreductase family.</text>
</comment>
<dbReference type="InterPro" id="IPR007867">
    <property type="entry name" value="GMC_OxRtase_C"/>
</dbReference>
<gene>
    <name evidence="7" type="ORF">KCG34_15415</name>
</gene>
<dbReference type="RefSeq" id="WP_211936529.1">
    <property type="nucleotide sequence ID" value="NZ_CP073078.1"/>
</dbReference>
<accession>A0A975IT45</accession>
<dbReference type="PANTHER" id="PTHR42784">
    <property type="entry name" value="PYRANOSE 2-OXIDASE"/>
    <property type="match status" value="1"/>
</dbReference>
<keyword evidence="8" id="KW-1185">Reference proteome</keyword>
<dbReference type="SUPFAM" id="SSF54373">
    <property type="entry name" value="FAD-linked reductases, C-terminal domain"/>
    <property type="match status" value="1"/>
</dbReference>
<dbReference type="Proteomes" id="UP000676409">
    <property type="component" value="Chromosome"/>
</dbReference>
<keyword evidence="3" id="KW-0285">Flavoprotein</keyword>
<sequence>MIAEFTAAAGSSLEFDICIVGGGAAGLTLAASLIDSGLSVVVLEAGGRKPDAKGLDAYKGEVADAKAHPFLHHFRVRAIGGASRIWGGRCIPYDDADLAERPWVPGPGWPIGWQALEPYYIAAQEAAEAGPFDYDPATALPGRPAEFAPGLDGALVRTTLERFSKPTDFWKRYGAALTAAANVLVLLHAAVTGVRLRPDAASVDHIEVAAADGGRAKVRARRYVIAMGGLETTRLLLASSDVRPAGIGNDHDHLGRYYMSHLAATSGVVTFNGDPARINYDYEKDASGAYVRRRLWLTEKAQREIRGLNVIFRTHLPDPADPAHGDPILSAMYLVKDLVLYEYSRKMREAGPGWGGRLRHLGNILAHPIRLARFAVNWVRDRNLAERKMPSVVLGSPQNRYPIEFHAEQSPNPDSRLTLTGDRDAYGMPRLRVDWRVNAADLEALKRAYAVLAAELERTGVGRLDYSPDEVAERALAEGAYGGHHLGTTRMSARPEDGVVDPDLRVHGVNNLFVASGSVLPTSSQANPTLTILALSLRLGDRLRADLAA</sequence>
<dbReference type="Pfam" id="PF05199">
    <property type="entry name" value="GMC_oxred_C"/>
    <property type="match status" value="1"/>
</dbReference>
<evidence type="ECO:0000256" key="1">
    <source>
        <dbReference type="ARBA" id="ARBA00001974"/>
    </source>
</evidence>
<evidence type="ECO:0000256" key="3">
    <source>
        <dbReference type="ARBA" id="ARBA00022630"/>
    </source>
</evidence>
<dbReference type="Pfam" id="PF13450">
    <property type="entry name" value="NAD_binding_8"/>
    <property type="match status" value="1"/>
</dbReference>
<proteinExistence type="inferred from homology"/>
<name>A0A975IT45_9CAUL</name>
<keyword evidence="4" id="KW-0274">FAD</keyword>
<dbReference type="KEGG" id="caul:KCG34_15415"/>
<dbReference type="InterPro" id="IPR036188">
    <property type="entry name" value="FAD/NAD-bd_sf"/>
</dbReference>
<dbReference type="SUPFAM" id="SSF51905">
    <property type="entry name" value="FAD/NAD(P)-binding domain"/>
    <property type="match status" value="1"/>
</dbReference>
<reference evidence="7" key="1">
    <citation type="submission" date="2021-04" db="EMBL/GenBank/DDBJ databases">
        <title>The complete genome sequence of Caulobacter sp. S6.</title>
        <authorList>
            <person name="Tang Y."/>
            <person name="Ouyang W."/>
            <person name="Liu Q."/>
            <person name="Huang B."/>
            <person name="Guo Z."/>
            <person name="Lei P."/>
        </authorList>
    </citation>
    <scope>NUCLEOTIDE SEQUENCE</scope>
    <source>
        <strain evidence="7">S6</strain>
    </source>
</reference>
<evidence type="ECO:0000313" key="7">
    <source>
        <dbReference type="EMBL" id="QUD86477.1"/>
    </source>
</evidence>
<dbReference type="EMBL" id="CP073078">
    <property type="protein sequence ID" value="QUD86477.1"/>
    <property type="molecule type" value="Genomic_DNA"/>
</dbReference>